<feature type="region of interest" description="Disordered" evidence="2">
    <location>
        <begin position="78"/>
        <end position="145"/>
    </location>
</feature>
<accession>A0AB35I0J0</accession>
<dbReference type="RefSeq" id="WP_266066178.1">
    <property type="nucleotide sequence ID" value="NZ_JAPHQB010000015.1"/>
</dbReference>
<evidence type="ECO:0000256" key="2">
    <source>
        <dbReference type="SAM" id="MobiDB-lite"/>
    </source>
</evidence>
<dbReference type="AlphaFoldDB" id="A0AB35I0J0"/>
<evidence type="ECO:0008006" key="5">
    <source>
        <dbReference type="Google" id="ProtNLM"/>
    </source>
</evidence>
<gene>
    <name evidence="3" type="ORF">OQJ68_10505</name>
</gene>
<comment type="caution">
    <text evidence="3">The sequence shown here is derived from an EMBL/GenBank/DDBJ whole genome shotgun (WGS) entry which is preliminary data.</text>
</comment>
<evidence type="ECO:0000313" key="3">
    <source>
        <dbReference type="EMBL" id="MCX2802218.1"/>
    </source>
</evidence>
<reference evidence="3" key="1">
    <citation type="submission" date="2022-11" db="EMBL/GenBank/DDBJ databases">
        <title>Chitin-degrading and fungicidal potential of chitinolytic bacterial strains from marine environment of the Pacific Ocean regions.</title>
        <authorList>
            <person name="Pentekhina I."/>
            <person name="Nedashkovskaya O."/>
            <person name="Seitkalieva A."/>
            <person name="Podvolotskaya A."/>
            <person name="Tekutyeva L."/>
            <person name="Balabanova L."/>
        </authorList>
    </citation>
    <scope>NUCLEOTIDE SEQUENCE</scope>
    <source>
        <strain evidence="3">KMM 6838</strain>
    </source>
</reference>
<evidence type="ECO:0000313" key="4">
    <source>
        <dbReference type="Proteomes" id="UP001209730"/>
    </source>
</evidence>
<sequence length="145" mass="15962">MRQFSILVVFALAFGGAAVIYEKESRKVKGVLTQITELQAQLGDLQAEVNRLNGELEAVKLAQRRHPDLKTISRRIHRSERAASSVSEPARTEAKSHSGKLIASDVTTAPPAIHGRRNVEGEDSEWDGPTTDAESESQELLDPYQ</sequence>
<protein>
    <recommendedName>
        <fullName evidence="5">Cell division protein FtsL</fullName>
    </recommendedName>
</protein>
<evidence type="ECO:0000256" key="1">
    <source>
        <dbReference type="SAM" id="Coils"/>
    </source>
</evidence>
<feature type="coiled-coil region" evidence="1">
    <location>
        <begin position="28"/>
        <end position="62"/>
    </location>
</feature>
<dbReference type="EMBL" id="JAPHQB010000015">
    <property type="protein sequence ID" value="MCX2802218.1"/>
    <property type="molecule type" value="Genomic_DNA"/>
</dbReference>
<proteinExistence type="predicted"/>
<organism evidence="3 4">
    <name type="scientific">Microbulbifer thermotolerans</name>
    <dbReference type="NCBI Taxonomy" id="252514"/>
    <lineage>
        <taxon>Bacteria</taxon>
        <taxon>Pseudomonadati</taxon>
        <taxon>Pseudomonadota</taxon>
        <taxon>Gammaproteobacteria</taxon>
        <taxon>Cellvibrionales</taxon>
        <taxon>Microbulbiferaceae</taxon>
        <taxon>Microbulbifer</taxon>
    </lineage>
</organism>
<dbReference type="Proteomes" id="UP001209730">
    <property type="component" value="Unassembled WGS sequence"/>
</dbReference>
<keyword evidence="1" id="KW-0175">Coiled coil</keyword>
<name>A0AB35I0J0_MICTH</name>